<keyword evidence="1" id="KW-0812">Transmembrane</keyword>
<sequence>MYVAISIVFGLIGFFATINLLYSLIFIISFTIANGFYRWLVKEAEFLEIIYFPLFGPTYSVATRIYERSNWFVARLLLICYSILLLLLLIIFFILFYKFAVR</sequence>
<dbReference type="OrthoDB" id="2940878at2"/>
<reference evidence="2 3" key="1">
    <citation type="submission" date="2018-12" db="EMBL/GenBank/DDBJ databases">
        <title>Bacillus chawlae sp. nov., Bacillus glennii sp. nov., and Bacillus saganii sp. nov. Isolated from the Vehicle Assembly Building at Kennedy Space Center where the Viking Spacecraft were Assembled.</title>
        <authorList>
            <person name="Seuylemezian A."/>
            <person name="Vaishampayan P."/>
        </authorList>
    </citation>
    <scope>NUCLEOTIDE SEQUENCE [LARGE SCALE GENOMIC DNA]</scope>
    <source>
        <strain evidence="2 3">L5</strain>
    </source>
</reference>
<keyword evidence="3" id="KW-1185">Reference proteome</keyword>
<evidence type="ECO:0000256" key="1">
    <source>
        <dbReference type="SAM" id="Phobius"/>
    </source>
</evidence>
<dbReference type="AlphaFoldDB" id="A0A3S0TX27"/>
<keyword evidence="1" id="KW-0472">Membrane</keyword>
<keyword evidence="1" id="KW-1133">Transmembrane helix</keyword>
<evidence type="ECO:0000313" key="2">
    <source>
        <dbReference type="EMBL" id="RUQ25177.1"/>
    </source>
</evidence>
<name>A0A3S0TX27_9BACI</name>
<feature type="transmembrane region" description="Helical" evidence="1">
    <location>
        <begin position="6"/>
        <end position="37"/>
    </location>
</feature>
<dbReference type="Proteomes" id="UP000267430">
    <property type="component" value="Unassembled WGS sequence"/>
</dbReference>
<feature type="transmembrane region" description="Helical" evidence="1">
    <location>
        <begin position="72"/>
        <end position="97"/>
    </location>
</feature>
<evidence type="ECO:0000313" key="3">
    <source>
        <dbReference type="Proteomes" id="UP000267430"/>
    </source>
</evidence>
<dbReference type="EMBL" id="RYZZ01000043">
    <property type="protein sequence ID" value="RUQ25177.1"/>
    <property type="molecule type" value="Genomic_DNA"/>
</dbReference>
<organism evidence="2 3">
    <name type="scientific">Peribacillus cavernae</name>
    <dbReference type="NCBI Taxonomy" id="1674310"/>
    <lineage>
        <taxon>Bacteria</taxon>
        <taxon>Bacillati</taxon>
        <taxon>Bacillota</taxon>
        <taxon>Bacilli</taxon>
        <taxon>Bacillales</taxon>
        <taxon>Bacillaceae</taxon>
        <taxon>Peribacillus</taxon>
    </lineage>
</organism>
<accession>A0A3S0TX27</accession>
<gene>
    <name evidence="2" type="ORF">ELQ35_20580</name>
</gene>
<proteinExistence type="predicted"/>
<protein>
    <submittedName>
        <fullName evidence="2">Uncharacterized protein</fullName>
    </submittedName>
</protein>
<feature type="transmembrane region" description="Helical" evidence="1">
    <location>
        <begin position="49"/>
        <end position="66"/>
    </location>
</feature>
<comment type="caution">
    <text evidence="2">The sequence shown here is derived from an EMBL/GenBank/DDBJ whole genome shotgun (WGS) entry which is preliminary data.</text>
</comment>